<reference evidence="3" key="1">
    <citation type="submission" date="2020-08" db="EMBL/GenBank/DDBJ databases">
        <title>Genome public.</title>
        <authorList>
            <person name="Liu C."/>
            <person name="Sun Q."/>
        </authorList>
    </citation>
    <scope>NUCLEOTIDE SEQUENCE</scope>
    <source>
        <strain evidence="3">NSJ-15</strain>
    </source>
</reference>
<dbReference type="InterPro" id="IPR026893">
    <property type="entry name" value="Tyr/Ser_Pase_IphP-type"/>
</dbReference>
<gene>
    <name evidence="3" type="ORF">H8702_06355</name>
</gene>
<comment type="caution">
    <text evidence="3">The sequence shown here is derived from an EMBL/GenBank/DDBJ whole genome shotgun (WGS) entry which is preliminary data.</text>
</comment>
<dbReference type="PROSITE" id="PS50056">
    <property type="entry name" value="TYR_PHOSPHATASE_2"/>
    <property type="match status" value="1"/>
</dbReference>
<dbReference type="PANTHER" id="PTHR31126">
    <property type="entry name" value="TYROSINE-PROTEIN PHOSPHATASE"/>
    <property type="match status" value="1"/>
</dbReference>
<dbReference type="PANTHER" id="PTHR31126:SF1">
    <property type="entry name" value="TYROSINE SPECIFIC PROTEIN PHOSPHATASES DOMAIN-CONTAINING PROTEIN"/>
    <property type="match status" value="1"/>
</dbReference>
<dbReference type="OrthoDB" id="9815473at2"/>
<dbReference type="Gene3D" id="3.90.190.10">
    <property type="entry name" value="Protein tyrosine phosphatase superfamily"/>
    <property type="match status" value="1"/>
</dbReference>
<evidence type="ECO:0000313" key="4">
    <source>
        <dbReference type="Proteomes" id="UP000632659"/>
    </source>
</evidence>
<feature type="domain" description="Tyrosine specific protein phosphatases" evidence="2">
    <location>
        <begin position="117"/>
        <end position="164"/>
    </location>
</feature>
<dbReference type="SUPFAM" id="SSF52799">
    <property type="entry name" value="(Phosphotyrosine protein) phosphatases II"/>
    <property type="match status" value="1"/>
</dbReference>
<proteinExistence type="inferred from homology"/>
<dbReference type="InterPro" id="IPR029021">
    <property type="entry name" value="Prot-tyrosine_phosphatase-like"/>
</dbReference>
<dbReference type="RefSeq" id="WP_093989282.1">
    <property type="nucleotide sequence ID" value="NZ_FYDD01000004.1"/>
</dbReference>
<dbReference type="PROSITE" id="PS00383">
    <property type="entry name" value="TYR_PHOSPHATASE_1"/>
    <property type="match status" value="1"/>
</dbReference>
<evidence type="ECO:0000313" key="3">
    <source>
        <dbReference type="EMBL" id="MBC8610745.1"/>
    </source>
</evidence>
<evidence type="ECO:0000259" key="2">
    <source>
        <dbReference type="PROSITE" id="PS50056"/>
    </source>
</evidence>
<dbReference type="AlphaFoldDB" id="A0A8J6PIL1"/>
<organism evidence="3 4">
    <name type="scientific">Massiliimalia timonensis</name>
    <dbReference type="NCBI Taxonomy" id="1987501"/>
    <lineage>
        <taxon>Bacteria</taxon>
        <taxon>Bacillati</taxon>
        <taxon>Bacillota</taxon>
        <taxon>Clostridia</taxon>
        <taxon>Eubacteriales</taxon>
        <taxon>Oscillospiraceae</taxon>
        <taxon>Massiliimalia</taxon>
    </lineage>
</organism>
<comment type="similarity">
    <text evidence="1">Belongs to the protein-tyrosine phosphatase family.</text>
</comment>
<dbReference type="Proteomes" id="UP000632659">
    <property type="component" value="Unassembled WGS sequence"/>
</dbReference>
<name>A0A8J6PIL1_9FIRM</name>
<dbReference type="InterPro" id="IPR000387">
    <property type="entry name" value="Tyr_Pase_dom"/>
</dbReference>
<keyword evidence="4" id="KW-1185">Reference proteome</keyword>
<dbReference type="Pfam" id="PF13350">
    <property type="entry name" value="Y_phosphatase3"/>
    <property type="match status" value="1"/>
</dbReference>
<sequence>MRITTHIPMEGLINARHLGGYRAGDMLTSDKAYIRCENPDKLTRHDMDALYDFGIRTVIDLRSPEEVAQSANPLSCDDRFDYHGIPVFSTDASPEALAQKRIDMGQLYIYMADHCTASFYQIFDTILHSQGGVLFHCTAGKDRTGVLAAILLLACGVEKDDVVREYAFTEELLRPLVKQLENNVPKGMEKENMQAMLAAKPEYISVFVDHLNHTYHGAKGYLAHLGFSQEEIAALCQRLVNEKEGVA</sequence>
<evidence type="ECO:0000256" key="1">
    <source>
        <dbReference type="ARBA" id="ARBA00009580"/>
    </source>
</evidence>
<protein>
    <submittedName>
        <fullName evidence="3">Tyrosine-protein phosphatase</fullName>
    </submittedName>
</protein>
<accession>A0A8J6PIL1</accession>
<dbReference type="EMBL" id="JACRTL010000003">
    <property type="protein sequence ID" value="MBC8610745.1"/>
    <property type="molecule type" value="Genomic_DNA"/>
</dbReference>
<dbReference type="GO" id="GO:0004721">
    <property type="term" value="F:phosphoprotein phosphatase activity"/>
    <property type="evidence" value="ECO:0007669"/>
    <property type="project" value="InterPro"/>
</dbReference>
<dbReference type="InterPro" id="IPR016130">
    <property type="entry name" value="Tyr_Pase_AS"/>
</dbReference>